<dbReference type="PRINTS" id="PR00080">
    <property type="entry name" value="SDRFAMILY"/>
</dbReference>
<keyword evidence="2" id="KW-0560">Oxidoreductase</keyword>
<dbReference type="InterPro" id="IPR002347">
    <property type="entry name" value="SDR_fam"/>
</dbReference>
<dbReference type="GO" id="GO:0030497">
    <property type="term" value="P:fatty acid elongation"/>
    <property type="evidence" value="ECO:0007669"/>
    <property type="project" value="TreeGrafter"/>
</dbReference>
<dbReference type="FunFam" id="3.40.50.720:FF:000173">
    <property type="entry name" value="3-oxoacyl-[acyl-carrier protein] reductase"/>
    <property type="match status" value="1"/>
</dbReference>
<name>A0A2M8VQU5_9BURK</name>
<dbReference type="EMBL" id="PGTX01000002">
    <property type="protein sequence ID" value="PJI79839.1"/>
    <property type="molecule type" value="Genomic_DNA"/>
</dbReference>
<keyword evidence="4" id="KW-1185">Reference proteome</keyword>
<evidence type="ECO:0000313" key="3">
    <source>
        <dbReference type="EMBL" id="PJI79839.1"/>
    </source>
</evidence>
<dbReference type="AlphaFoldDB" id="A0A2M8VQU5"/>
<dbReference type="GO" id="GO:0016616">
    <property type="term" value="F:oxidoreductase activity, acting on the CH-OH group of donors, NAD or NADP as acceptor"/>
    <property type="evidence" value="ECO:0007669"/>
    <property type="project" value="TreeGrafter"/>
</dbReference>
<organism evidence="3 4">
    <name type="scientific">Polynucleobacter brandtiae</name>
    <dbReference type="NCBI Taxonomy" id="1938816"/>
    <lineage>
        <taxon>Bacteria</taxon>
        <taxon>Pseudomonadati</taxon>
        <taxon>Pseudomonadota</taxon>
        <taxon>Betaproteobacteria</taxon>
        <taxon>Burkholderiales</taxon>
        <taxon>Burkholderiaceae</taxon>
        <taxon>Polynucleobacter</taxon>
    </lineage>
</organism>
<protein>
    <submittedName>
        <fullName evidence="3">NAD(P)-dependent dehydrogenase (Short-subunit alcohol dehydrogenase family)</fullName>
    </submittedName>
</protein>
<dbReference type="PANTHER" id="PTHR42760:SF129">
    <property type="entry name" value="OXIDOREDUCTASE"/>
    <property type="match status" value="1"/>
</dbReference>
<sequence length="265" mass="28492">MMPFLILGMVQAQKIIHMSNDRVNPKPAVLVTGGSGGIGRAIVQRCLEDGYQVVNLDKVVPHQVLDGETVFQIDLTDTQEIQDVMHKICSDMTVLRVVNNAGFIRPGALEDVLLEDFDAVYALNLRAPMLIFQAILPSMRRARFGRVVNIASRAALGKADRTVYSATKAGLLGMTRTWALEMAAFGITVNAIGPGPIATALFTSGNPPNSPKTKKIIESIPVQRMGQPEDIAHAVSSFLDERAGFTTGQVLYVCGGMTVGLGQVS</sequence>
<evidence type="ECO:0000313" key="4">
    <source>
        <dbReference type="Proteomes" id="UP000229366"/>
    </source>
</evidence>
<dbReference type="PROSITE" id="PS00061">
    <property type="entry name" value="ADH_SHORT"/>
    <property type="match status" value="1"/>
</dbReference>
<dbReference type="Gene3D" id="3.40.50.720">
    <property type="entry name" value="NAD(P)-binding Rossmann-like Domain"/>
    <property type="match status" value="1"/>
</dbReference>
<dbReference type="Proteomes" id="UP000229366">
    <property type="component" value="Unassembled WGS sequence"/>
</dbReference>
<dbReference type="Pfam" id="PF13561">
    <property type="entry name" value="adh_short_C2"/>
    <property type="match status" value="1"/>
</dbReference>
<reference evidence="3 4" key="1">
    <citation type="submission" date="2017-11" db="EMBL/GenBank/DDBJ databases">
        <title>Genomic Encyclopedia of Type Strains, Phase III (KMG-III): the genomes of soil and plant-associated and newly described type strains.</title>
        <authorList>
            <person name="Whitman W."/>
        </authorList>
    </citation>
    <scope>NUCLEOTIDE SEQUENCE [LARGE SCALE GENOMIC DNA]</scope>
    <source>
        <strain evidence="3 4">UB-Domo-W1</strain>
    </source>
</reference>
<proteinExistence type="inferred from homology"/>
<dbReference type="PRINTS" id="PR00081">
    <property type="entry name" value="GDHRDH"/>
</dbReference>
<comment type="caution">
    <text evidence="3">The sequence shown here is derived from an EMBL/GenBank/DDBJ whole genome shotgun (WGS) entry which is preliminary data.</text>
</comment>
<dbReference type="InterPro" id="IPR036291">
    <property type="entry name" value="NAD(P)-bd_dom_sf"/>
</dbReference>
<evidence type="ECO:0000256" key="2">
    <source>
        <dbReference type="ARBA" id="ARBA00023002"/>
    </source>
</evidence>
<dbReference type="PANTHER" id="PTHR42760">
    <property type="entry name" value="SHORT-CHAIN DEHYDROGENASES/REDUCTASES FAMILY MEMBER"/>
    <property type="match status" value="1"/>
</dbReference>
<dbReference type="SUPFAM" id="SSF51735">
    <property type="entry name" value="NAD(P)-binding Rossmann-fold domains"/>
    <property type="match status" value="1"/>
</dbReference>
<accession>A0A2M8VQU5</accession>
<evidence type="ECO:0000256" key="1">
    <source>
        <dbReference type="ARBA" id="ARBA00006484"/>
    </source>
</evidence>
<gene>
    <name evidence="3" type="ORF">B0G85_0817</name>
</gene>
<comment type="similarity">
    <text evidence="1">Belongs to the short-chain dehydrogenases/reductases (SDR) family.</text>
</comment>
<dbReference type="InterPro" id="IPR020904">
    <property type="entry name" value="Sc_DH/Rdtase_CS"/>
</dbReference>